<dbReference type="SUPFAM" id="SSF55729">
    <property type="entry name" value="Acyl-CoA N-acyltransferases (Nat)"/>
    <property type="match status" value="1"/>
</dbReference>
<gene>
    <name evidence="2" type="ORF">FLP_17955</name>
</gene>
<sequence length="140" mass="16006">MILEISSTNVENIELLKEFIASMGDSSNSFRYFNSRQISVIDNHLSTILLLYKNKPIGYGHLDKEVDNVWLGIAISQKFLGHGYGNVVMQYLIKKADDLKVPEVKLSVDENNDKAIKLYIKYGFVKQREENGVLFFSRKG</sequence>
<dbReference type="Gene3D" id="3.40.630.30">
    <property type="match status" value="1"/>
</dbReference>
<dbReference type="EMBL" id="LVEN01000042">
    <property type="protein sequence ID" value="OCB70561.1"/>
    <property type="molecule type" value="Genomic_DNA"/>
</dbReference>
<dbReference type="InterPro" id="IPR016181">
    <property type="entry name" value="Acyl_CoA_acyltransferase"/>
</dbReference>
<dbReference type="Pfam" id="PF00583">
    <property type="entry name" value="Acetyltransf_1"/>
    <property type="match status" value="1"/>
</dbReference>
<feature type="domain" description="N-acetyltransferase" evidence="1">
    <location>
        <begin position="3"/>
        <end position="140"/>
    </location>
</feature>
<accession>A0ABX2XJE2</accession>
<reference evidence="3" key="1">
    <citation type="submission" date="2016-03" db="EMBL/GenBank/DDBJ databases">
        <title>Draft genome sequence of Paenibacillus glacialis DSM 22343.</title>
        <authorList>
            <person name="Shin S.-K."/>
            <person name="Yi H."/>
        </authorList>
    </citation>
    <scope>NUCLEOTIDE SEQUENCE [LARGE SCALE GENOMIC DNA]</scope>
    <source>
        <strain evidence="3">CCUG 60099</strain>
    </source>
</reference>
<organism evidence="2 3">
    <name type="scientific">Flavobacterium piscis</name>
    <dbReference type="NCBI Taxonomy" id="1114874"/>
    <lineage>
        <taxon>Bacteria</taxon>
        <taxon>Pseudomonadati</taxon>
        <taxon>Bacteroidota</taxon>
        <taxon>Flavobacteriia</taxon>
        <taxon>Flavobacteriales</taxon>
        <taxon>Flavobacteriaceae</taxon>
        <taxon>Flavobacterium</taxon>
    </lineage>
</organism>
<evidence type="ECO:0000313" key="3">
    <source>
        <dbReference type="Proteomes" id="UP000093343"/>
    </source>
</evidence>
<evidence type="ECO:0000313" key="2">
    <source>
        <dbReference type="EMBL" id="OCB70561.1"/>
    </source>
</evidence>
<name>A0ABX2XJE2_9FLAO</name>
<dbReference type="RefSeq" id="WP_065450879.1">
    <property type="nucleotide sequence ID" value="NZ_LVEN01000042.1"/>
</dbReference>
<dbReference type="Proteomes" id="UP000093343">
    <property type="component" value="Unassembled WGS sequence"/>
</dbReference>
<evidence type="ECO:0000259" key="1">
    <source>
        <dbReference type="PROSITE" id="PS51186"/>
    </source>
</evidence>
<protein>
    <recommendedName>
        <fullName evidence="1">N-acetyltransferase domain-containing protein</fullName>
    </recommendedName>
</protein>
<comment type="caution">
    <text evidence="2">The sequence shown here is derived from an EMBL/GenBank/DDBJ whole genome shotgun (WGS) entry which is preliminary data.</text>
</comment>
<proteinExistence type="predicted"/>
<keyword evidence="3" id="KW-1185">Reference proteome</keyword>
<dbReference type="InterPro" id="IPR000182">
    <property type="entry name" value="GNAT_dom"/>
</dbReference>
<dbReference type="PROSITE" id="PS51186">
    <property type="entry name" value="GNAT"/>
    <property type="match status" value="1"/>
</dbReference>